<dbReference type="PROSITE" id="PS50137">
    <property type="entry name" value="DS_RBD"/>
    <property type="match status" value="1"/>
</dbReference>
<dbReference type="SUPFAM" id="SSF54768">
    <property type="entry name" value="dsRNA-binding domain-like"/>
    <property type="match status" value="1"/>
</dbReference>
<dbReference type="GO" id="GO:0042802">
    <property type="term" value="F:identical protein binding"/>
    <property type="evidence" value="ECO:0007669"/>
    <property type="project" value="InterPro"/>
</dbReference>
<feature type="region of interest" description="Disordered" evidence="2">
    <location>
        <begin position="625"/>
        <end position="653"/>
    </location>
</feature>
<dbReference type="GO" id="GO:0031053">
    <property type="term" value="P:primary miRNA processing"/>
    <property type="evidence" value="ECO:0007669"/>
    <property type="project" value="InterPro"/>
</dbReference>
<reference evidence="4 5" key="1">
    <citation type="submission" date="2018-10" db="EMBL/GenBank/DDBJ databases">
        <authorList>
            <consortium name="Pathogen Informatics"/>
        </authorList>
    </citation>
    <scope>NUCLEOTIDE SEQUENCE [LARGE SCALE GENOMIC DNA]</scope>
</reference>
<dbReference type="PANTHER" id="PTHR13482">
    <property type="entry name" value="MICRORNA PROCESSOR COMPLEX SUBUNIT DGCR8"/>
    <property type="match status" value="1"/>
</dbReference>
<gene>
    <name evidence="4" type="ORF">MCOS_LOCUS7351</name>
</gene>
<dbReference type="OrthoDB" id="112668at2759"/>
<accession>A0A0R3UIS0</accession>
<dbReference type="STRING" id="53468.A0A0R3UIS0"/>
<dbReference type="CDD" id="cd19868">
    <property type="entry name" value="DSRM_DGCR8_rpt2"/>
    <property type="match status" value="1"/>
</dbReference>
<dbReference type="GO" id="GO:0070878">
    <property type="term" value="F:primary miRNA binding"/>
    <property type="evidence" value="ECO:0007669"/>
    <property type="project" value="TreeGrafter"/>
</dbReference>
<dbReference type="GO" id="GO:0070877">
    <property type="term" value="C:microprocessor complex"/>
    <property type="evidence" value="ECO:0007669"/>
    <property type="project" value="InterPro"/>
</dbReference>
<evidence type="ECO:0000256" key="1">
    <source>
        <dbReference type="PROSITE-ProRule" id="PRU00266"/>
    </source>
</evidence>
<dbReference type="InterPro" id="IPR040375">
    <property type="entry name" value="DGCR8"/>
</dbReference>
<dbReference type="GO" id="GO:0003725">
    <property type="term" value="F:double-stranded RNA binding"/>
    <property type="evidence" value="ECO:0007669"/>
    <property type="project" value="TreeGrafter"/>
</dbReference>
<dbReference type="Gene3D" id="3.30.160.20">
    <property type="match status" value="2"/>
</dbReference>
<dbReference type="Proteomes" id="UP000267029">
    <property type="component" value="Unassembled WGS sequence"/>
</dbReference>
<evidence type="ECO:0000259" key="3">
    <source>
        <dbReference type="PROSITE" id="PS50137"/>
    </source>
</evidence>
<evidence type="ECO:0000256" key="2">
    <source>
        <dbReference type="SAM" id="MobiDB-lite"/>
    </source>
</evidence>
<reference evidence="6" key="2">
    <citation type="submission" date="2019-11" db="UniProtKB">
        <authorList>
            <consortium name="WormBaseParasite"/>
        </authorList>
    </citation>
    <scope>IDENTIFICATION</scope>
</reference>
<dbReference type="EMBL" id="UXSR01005355">
    <property type="protein sequence ID" value="VDD81348.1"/>
    <property type="molecule type" value="Genomic_DNA"/>
</dbReference>
<feature type="compositionally biased region" description="Polar residues" evidence="2">
    <location>
        <begin position="1"/>
        <end position="24"/>
    </location>
</feature>
<evidence type="ECO:0000313" key="6">
    <source>
        <dbReference type="WBParaSite" id="MCU_003742-RA"/>
    </source>
</evidence>
<feature type="region of interest" description="Disordered" evidence="2">
    <location>
        <begin position="1"/>
        <end position="38"/>
    </location>
</feature>
<dbReference type="PANTHER" id="PTHR13482:SF3">
    <property type="entry name" value="MICROPROCESSOR COMPLEX SUBUNIT DGCR8"/>
    <property type="match status" value="1"/>
</dbReference>
<feature type="region of interest" description="Disordered" evidence="2">
    <location>
        <begin position="124"/>
        <end position="254"/>
    </location>
</feature>
<evidence type="ECO:0000313" key="4">
    <source>
        <dbReference type="EMBL" id="VDD81348.1"/>
    </source>
</evidence>
<feature type="domain" description="DRBM" evidence="3">
    <location>
        <begin position="352"/>
        <end position="419"/>
    </location>
</feature>
<feature type="compositionally biased region" description="Acidic residues" evidence="2">
    <location>
        <begin position="171"/>
        <end position="210"/>
    </location>
</feature>
<keyword evidence="5" id="KW-1185">Reference proteome</keyword>
<sequence length="653" mass="72786">MSNTGPFVSMSPNAASAGQNSTSEGRPDPENAPCEAAGEDINLRTVKRYIISDYDTLNPRGLPENWVMIRHDSGIMLYLHQLTRVVTLSRPFTIGSESIRCQQIPMFAIPCLNYLQRKANETACSDGSMQSQNYTSKPAKEESATRSQVVEEDGSTAQVTKASPPSPIEGLGEDEADDEEDGSDGGDSEKEEGELTSDEDDEMVNADDYDGPPPSKRPLLSEEMSENSDTDGKADGDGLVLEESTYAGQKETMAKRTSRIKRKVYNDMENAKLLSPEEVREYCRKLFNFHEENAVAFRNRWERLRFYRMKKANRKTTTTTTVAGTGDGTDDPEACAMRQRAKERVLSLIGKSPVCVLHEYCQNVLRVQVTFKPSVVEHDKLLFRYAVVVNDVTYPTGSGSSKKAARSEAARLALLELLPEYKELWDARTQNTSHASESSANALPDADLEAFRSIGITDKQVYELTSANRLSCASPYTIFCEYIKRHCIPEGDVQSKMTPLGRNRHRFELSLGEFNVKVQCRNKRIGRHHAAQQMLALLHPQLKTWADLLELYGPNSKPDKKCDSEAILDAQARNSSSVKTGLIRLLRAKMLELSEQWENNEDAKRKGKFSVSPYNLPVISFHPDSTTTTYSSTPIDQPSSPSLTPCESSEPQN</sequence>
<dbReference type="WBParaSite" id="MCU_003742-RA">
    <property type="protein sequence ID" value="MCU_003742-RA"/>
    <property type="gene ID" value="MCU_003742"/>
</dbReference>
<proteinExistence type="predicted"/>
<evidence type="ECO:0000313" key="5">
    <source>
        <dbReference type="Proteomes" id="UP000267029"/>
    </source>
</evidence>
<dbReference type="AlphaFoldDB" id="A0A0R3UIS0"/>
<protein>
    <submittedName>
        <fullName evidence="6">DRBM domain-containing protein</fullName>
    </submittedName>
</protein>
<organism evidence="4 5">
    <name type="scientific">Mesocestoides corti</name>
    <name type="common">Flatworm</name>
    <dbReference type="NCBI Taxonomy" id="53468"/>
    <lineage>
        <taxon>Eukaryota</taxon>
        <taxon>Metazoa</taxon>
        <taxon>Spiralia</taxon>
        <taxon>Lophotrochozoa</taxon>
        <taxon>Platyhelminthes</taxon>
        <taxon>Cestoda</taxon>
        <taxon>Eucestoda</taxon>
        <taxon>Cyclophyllidea</taxon>
        <taxon>Mesocestoididae</taxon>
        <taxon>Mesocestoides</taxon>
    </lineage>
</organism>
<feature type="compositionally biased region" description="Polar residues" evidence="2">
    <location>
        <begin position="634"/>
        <end position="653"/>
    </location>
</feature>
<name>A0A0R3UIS0_MESCO</name>
<dbReference type="InterPro" id="IPR014720">
    <property type="entry name" value="dsRBD_dom"/>
</dbReference>
<dbReference type="SMART" id="SM00358">
    <property type="entry name" value="DSRM"/>
    <property type="match status" value="1"/>
</dbReference>
<dbReference type="GO" id="GO:0020037">
    <property type="term" value="F:heme binding"/>
    <property type="evidence" value="ECO:0007669"/>
    <property type="project" value="InterPro"/>
</dbReference>
<dbReference type="Gene3D" id="3.30.160.590">
    <property type="match status" value="1"/>
</dbReference>
<feature type="compositionally biased region" description="Polar residues" evidence="2">
    <location>
        <begin position="124"/>
        <end position="136"/>
    </location>
</feature>
<dbReference type="Pfam" id="PF00035">
    <property type="entry name" value="dsrm"/>
    <property type="match status" value="1"/>
</dbReference>
<keyword evidence="1" id="KW-0694">RNA-binding</keyword>
<dbReference type="Gene3D" id="2.20.70.10">
    <property type="match status" value="1"/>
</dbReference>